<dbReference type="Pfam" id="PF02545">
    <property type="entry name" value="Maf"/>
    <property type="match status" value="1"/>
</dbReference>
<dbReference type="PIRSF" id="PIRSF006305">
    <property type="entry name" value="Maf"/>
    <property type="match status" value="1"/>
</dbReference>
<accession>A0A1Y2E1M4</accession>
<sequence length="247" mass="26483">MGLFSSSTTPETPLLKRPDPVLSTALDLPLFNKLRGKRVVLASASPRRSEILETFGLKPEIVPSTFPETLSHGDFEDAGQYCVATGTAKAVEVYEKLVHESPEDPPDLVIGADTIVVLPPPSLAILEKPRNEADQMGMLQDYNGSTVSVITAVTLVQPQIATPGYSLASLVTETQVIFADNSPEVLRAYVKCGEGIDRAGGFAIQGRGGMLIKEIKGDFNNCVGFPGQAFFAWLGELTEEGTLCELD</sequence>
<keyword evidence="4" id="KW-1185">Reference proteome</keyword>
<dbReference type="SUPFAM" id="SSF52972">
    <property type="entry name" value="ITPase-like"/>
    <property type="match status" value="1"/>
</dbReference>
<dbReference type="CDD" id="cd00555">
    <property type="entry name" value="Maf"/>
    <property type="match status" value="1"/>
</dbReference>
<protein>
    <submittedName>
        <fullName evidence="3">Inosine triphosphate pyrophosphatase-like protein</fullName>
    </submittedName>
</protein>
<dbReference type="EMBL" id="MCGR01000065">
    <property type="protein sequence ID" value="ORY64775.1"/>
    <property type="molecule type" value="Genomic_DNA"/>
</dbReference>
<dbReference type="AlphaFoldDB" id="A0A1Y2E1M4"/>
<dbReference type="InParanoid" id="A0A1Y2E1M4"/>
<dbReference type="STRING" id="106004.A0A1Y2E1M4"/>
<keyword evidence="2" id="KW-0378">Hydrolase</keyword>
<comment type="cofactor">
    <cofactor evidence="1">
        <name>a divalent metal cation</name>
        <dbReference type="ChEBI" id="CHEBI:60240"/>
    </cofactor>
</comment>
<name>A0A1Y2E1M4_9BASI</name>
<dbReference type="HAMAP" id="MF_00528">
    <property type="entry name" value="Maf"/>
    <property type="match status" value="1"/>
</dbReference>
<dbReference type="InterPro" id="IPR029001">
    <property type="entry name" value="ITPase-like_fam"/>
</dbReference>
<evidence type="ECO:0000313" key="3">
    <source>
        <dbReference type="EMBL" id="ORY64775.1"/>
    </source>
</evidence>
<dbReference type="OrthoDB" id="10267058at2759"/>
<dbReference type="PANTHER" id="PTHR43213">
    <property type="entry name" value="BIFUNCTIONAL DTTP/UTP PYROPHOSPHATASE/METHYLTRANSFERASE PROTEIN-RELATED"/>
    <property type="match status" value="1"/>
</dbReference>
<evidence type="ECO:0000256" key="1">
    <source>
        <dbReference type="ARBA" id="ARBA00001968"/>
    </source>
</evidence>
<organism evidence="3 4">
    <name type="scientific">Leucosporidium creatinivorum</name>
    <dbReference type="NCBI Taxonomy" id="106004"/>
    <lineage>
        <taxon>Eukaryota</taxon>
        <taxon>Fungi</taxon>
        <taxon>Dikarya</taxon>
        <taxon>Basidiomycota</taxon>
        <taxon>Pucciniomycotina</taxon>
        <taxon>Microbotryomycetes</taxon>
        <taxon>Leucosporidiales</taxon>
        <taxon>Leucosporidium</taxon>
    </lineage>
</organism>
<proteinExistence type="inferred from homology"/>
<evidence type="ECO:0000256" key="2">
    <source>
        <dbReference type="ARBA" id="ARBA00022801"/>
    </source>
</evidence>
<dbReference type="InterPro" id="IPR003697">
    <property type="entry name" value="Maf-like"/>
</dbReference>
<gene>
    <name evidence="3" type="ORF">BCR35DRAFT_295182</name>
</gene>
<dbReference type="Gene3D" id="3.90.950.10">
    <property type="match status" value="1"/>
</dbReference>
<dbReference type="Proteomes" id="UP000193467">
    <property type="component" value="Unassembled WGS sequence"/>
</dbReference>
<dbReference type="PANTHER" id="PTHR43213:SF5">
    <property type="entry name" value="BIFUNCTIONAL DTTP_UTP PYROPHOSPHATASE_METHYLTRANSFERASE PROTEIN-RELATED"/>
    <property type="match status" value="1"/>
</dbReference>
<dbReference type="FunCoup" id="A0A1Y2E1M4">
    <property type="interactions" value="43"/>
</dbReference>
<reference evidence="3 4" key="1">
    <citation type="submission" date="2016-07" db="EMBL/GenBank/DDBJ databases">
        <title>Pervasive Adenine N6-methylation of Active Genes in Fungi.</title>
        <authorList>
            <consortium name="DOE Joint Genome Institute"/>
            <person name="Mondo S.J."/>
            <person name="Dannebaum R.O."/>
            <person name="Kuo R.C."/>
            <person name="Labutti K."/>
            <person name="Haridas S."/>
            <person name="Kuo A."/>
            <person name="Salamov A."/>
            <person name="Ahrendt S.R."/>
            <person name="Lipzen A."/>
            <person name="Sullivan W."/>
            <person name="Andreopoulos W.B."/>
            <person name="Clum A."/>
            <person name="Lindquist E."/>
            <person name="Daum C."/>
            <person name="Ramamoorthy G.K."/>
            <person name="Gryganskyi A."/>
            <person name="Culley D."/>
            <person name="Magnuson J.K."/>
            <person name="James T.Y."/>
            <person name="O'Malley M.A."/>
            <person name="Stajich J.E."/>
            <person name="Spatafora J.W."/>
            <person name="Visel A."/>
            <person name="Grigoriev I.V."/>
        </authorList>
    </citation>
    <scope>NUCLEOTIDE SEQUENCE [LARGE SCALE GENOMIC DNA]</scope>
    <source>
        <strain evidence="3 4">62-1032</strain>
    </source>
</reference>
<comment type="caution">
    <text evidence="3">The sequence shown here is derived from an EMBL/GenBank/DDBJ whole genome shotgun (WGS) entry which is preliminary data.</text>
</comment>
<dbReference type="NCBIfam" id="TIGR00172">
    <property type="entry name" value="maf"/>
    <property type="match status" value="1"/>
</dbReference>
<dbReference type="GO" id="GO:0047429">
    <property type="term" value="F:nucleoside triphosphate diphosphatase activity"/>
    <property type="evidence" value="ECO:0007669"/>
    <property type="project" value="InterPro"/>
</dbReference>
<evidence type="ECO:0000313" key="4">
    <source>
        <dbReference type="Proteomes" id="UP000193467"/>
    </source>
</evidence>